<gene>
    <name evidence="2" type="ORF">BGW36DRAFT_433709</name>
</gene>
<dbReference type="CDD" id="cd22573">
    <property type="entry name" value="RMP1_RBD"/>
    <property type="match status" value="1"/>
</dbReference>
<dbReference type="AlphaFoldDB" id="A0AAD4KHU5"/>
<dbReference type="InterPro" id="IPR047205">
    <property type="entry name" value="RMP1"/>
</dbReference>
<accession>A0AAD4KHU5</accession>
<dbReference type="GO" id="GO:0000466">
    <property type="term" value="P:maturation of 5.8S rRNA from tricistronic rRNA transcript (SSU-rRNA, 5.8S rRNA, LSU-rRNA)"/>
    <property type="evidence" value="ECO:0007669"/>
    <property type="project" value="TreeGrafter"/>
</dbReference>
<reference evidence="2" key="1">
    <citation type="submission" date="2021-12" db="EMBL/GenBank/DDBJ databases">
        <title>Convergent genome expansion in fungi linked to evolution of root-endophyte symbiosis.</title>
        <authorList>
            <consortium name="DOE Joint Genome Institute"/>
            <person name="Ke Y.-H."/>
            <person name="Bonito G."/>
            <person name="Liao H.-L."/>
            <person name="Looney B."/>
            <person name="Rojas-Flechas A."/>
            <person name="Nash J."/>
            <person name="Hameed K."/>
            <person name="Schadt C."/>
            <person name="Martin F."/>
            <person name="Crous P.W."/>
            <person name="Miettinen O."/>
            <person name="Magnuson J.K."/>
            <person name="Labbe J."/>
            <person name="Jacobson D."/>
            <person name="Doktycz M.J."/>
            <person name="Veneault-Fourrey C."/>
            <person name="Kuo A."/>
            <person name="Mondo S."/>
            <person name="Calhoun S."/>
            <person name="Riley R."/>
            <person name="Ohm R."/>
            <person name="LaButti K."/>
            <person name="Andreopoulos B."/>
            <person name="Pangilinan J."/>
            <person name="Nolan M."/>
            <person name="Tritt A."/>
            <person name="Clum A."/>
            <person name="Lipzen A."/>
            <person name="Daum C."/>
            <person name="Barry K."/>
            <person name="Grigoriev I.V."/>
            <person name="Vilgalys R."/>
        </authorList>
    </citation>
    <scope>NUCLEOTIDE SEQUENCE</scope>
    <source>
        <strain evidence="2">PMI_201</strain>
    </source>
</reference>
<evidence type="ECO:0000313" key="2">
    <source>
        <dbReference type="EMBL" id="KAH8689709.1"/>
    </source>
</evidence>
<dbReference type="GeneID" id="70251599"/>
<evidence type="ECO:0000313" key="3">
    <source>
        <dbReference type="Proteomes" id="UP001201262"/>
    </source>
</evidence>
<dbReference type="PANTHER" id="PTHR37792:SF1">
    <property type="entry name" value="RIBONUCLEASE MRP PROTEIN SUBUNIT RMP1"/>
    <property type="match status" value="1"/>
</dbReference>
<organism evidence="2 3">
    <name type="scientific">Talaromyces proteolyticus</name>
    <dbReference type="NCBI Taxonomy" id="1131652"/>
    <lineage>
        <taxon>Eukaryota</taxon>
        <taxon>Fungi</taxon>
        <taxon>Dikarya</taxon>
        <taxon>Ascomycota</taxon>
        <taxon>Pezizomycotina</taxon>
        <taxon>Eurotiomycetes</taxon>
        <taxon>Eurotiomycetidae</taxon>
        <taxon>Eurotiales</taxon>
        <taxon>Trichocomaceae</taxon>
        <taxon>Talaromyces</taxon>
        <taxon>Talaromyces sect. Bacilispori</taxon>
    </lineage>
</organism>
<keyword evidence="3" id="KW-1185">Reference proteome</keyword>
<dbReference type="GO" id="GO:0000172">
    <property type="term" value="C:ribonuclease MRP complex"/>
    <property type="evidence" value="ECO:0007669"/>
    <property type="project" value="InterPro"/>
</dbReference>
<evidence type="ECO:0000259" key="1">
    <source>
        <dbReference type="Pfam" id="PF20945"/>
    </source>
</evidence>
<dbReference type="RefSeq" id="XP_046066063.1">
    <property type="nucleotide sequence ID" value="XM_046221312.1"/>
</dbReference>
<feature type="domain" description="RNase MRP protein 1 RNA binding" evidence="1">
    <location>
        <begin position="13"/>
        <end position="93"/>
    </location>
</feature>
<proteinExistence type="predicted"/>
<dbReference type="EMBL" id="JAJTJA010000015">
    <property type="protein sequence ID" value="KAH8689709.1"/>
    <property type="molecule type" value="Genomic_DNA"/>
</dbReference>
<dbReference type="GO" id="GO:0000294">
    <property type="term" value="P:nuclear-transcribed mRNA catabolic process, RNase MRP-dependent"/>
    <property type="evidence" value="ECO:0007669"/>
    <property type="project" value="TreeGrafter"/>
</dbReference>
<dbReference type="InterPro" id="IPR047204">
    <property type="entry name" value="RMP1_RBD"/>
</dbReference>
<name>A0AAD4KHU5_9EURO</name>
<comment type="caution">
    <text evidence="2">The sequence shown here is derived from an EMBL/GenBank/DDBJ whole genome shotgun (WGS) entry which is preliminary data.</text>
</comment>
<protein>
    <recommendedName>
        <fullName evidence="1">RNase MRP protein 1 RNA binding domain-containing protein</fullName>
    </recommendedName>
</protein>
<dbReference type="Pfam" id="PF20945">
    <property type="entry name" value="RMP1"/>
    <property type="match status" value="1"/>
</dbReference>
<dbReference type="PANTHER" id="PTHR37792">
    <property type="entry name" value="RIBONUCLEASE MRP PROTEIN SUBUNIT RMP1"/>
    <property type="match status" value="1"/>
</dbReference>
<sequence length="185" mass="21045">MDLLRVEEVSSKLHLVYHRNKNQHGRSAWWRWLSMLRRTLLKLLSTTQYEGQECISEYLHAYIIPRCYVAFSTVVADGQFSTLGSVLMAALGQIWNVTSLGGKSRHYTVKNNLKTTANEAYADDIGVRITRLTEKPDMLQQPKSSKKEALFLSGHQSTVRCKKAKNKEKKSKAANAIDDIFNAIK</sequence>
<dbReference type="Proteomes" id="UP001201262">
    <property type="component" value="Unassembled WGS sequence"/>
</dbReference>
<dbReference type="GO" id="GO:0042134">
    <property type="term" value="F:rRNA primary transcript binding"/>
    <property type="evidence" value="ECO:0007669"/>
    <property type="project" value="InterPro"/>
</dbReference>